<evidence type="ECO:0000313" key="1">
    <source>
        <dbReference type="EMBL" id="KAK7030797.1"/>
    </source>
</evidence>
<protein>
    <submittedName>
        <fullName evidence="1">Uncharacterized protein</fullName>
    </submittedName>
</protein>
<name>A0AAW0BVM7_9AGAR</name>
<sequence length="207" mass="22989">MERQRRQELLARKAVQASRKIKPDSMEVDEIPGLRSYRDVNSFSGTDSQTTSYIDQVIISPAESSFSTAPPPFSSSTITAPPPPGFLAPGLPAVCNAQLHKVFVITPAMITNQRRYPGLLLHKFKPPQLPHLSFPAKLLRLNLIQLAIEREHELVPYWPSKTTKQGHEQDPVAKTTGPVLQHNISTGVGSNVPIRYGTRKHLRVCEA</sequence>
<comment type="caution">
    <text evidence="1">The sequence shown here is derived from an EMBL/GenBank/DDBJ whole genome shotgun (WGS) entry which is preliminary data.</text>
</comment>
<keyword evidence="2" id="KW-1185">Reference proteome</keyword>
<proteinExistence type="predicted"/>
<dbReference type="EMBL" id="JAWWNJ010000025">
    <property type="protein sequence ID" value="KAK7030797.1"/>
    <property type="molecule type" value="Genomic_DNA"/>
</dbReference>
<dbReference type="Proteomes" id="UP001362999">
    <property type="component" value="Unassembled WGS sequence"/>
</dbReference>
<evidence type="ECO:0000313" key="2">
    <source>
        <dbReference type="Proteomes" id="UP001362999"/>
    </source>
</evidence>
<organism evidence="1 2">
    <name type="scientific">Favolaschia claudopus</name>
    <dbReference type="NCBI Taxonomy" id="2862362"/>
    <lineage>
        <taxon>Eukaryota</taxon>
        <taxon>Fungi</taxon>
        <taxon>Dikarya</taxon>
        <taxon>Basidiomycota</taxon>
        <taxon>Agaricomycotina</taxon>
        <taxon>Agaricomycetes</taxon>
        <taxon>Agaricomycetidae</taxon>
        <taxon>Agaricales</taxon>
        <taxon>Marasmiineae</taxon>
        <taxon>Mycenaceae</taxon>
        <taxon>Favolaschia</taxon>
    </lineage>
</organism>
<dbReference type="AlphaFoldDB" id="A0AAW0BVM7"/>
<reference evidence="1 2" key="1">
    <citation type="journal article" date="2024" name="J Genomics">
        <title>Draft genome sequencing and assembly of Favolaschia claudopus CIRM-BRFM 2984 isolated from oak limbs.</title>
        <authorList>
            <person name="Navarro D."/>
            <person name="Drula E."/>
            <person name="Chaduli D."/>
            <person name="Cazenave R."/>
            <person name="Ahrendt S."/>
            <person name="Wang J."/>
            <person name="Lipzen A."/>
            <person name="Daum C."/>
            <person name="Barry K."/>
            <person name="Grigoriev I.V."/>
            <person name="Favel A."/>
            <person name="Rosso M.N."/>
            <person name="Martin F."/>
        </authorList>
    </citation>
    <scope>NUCLEOTIDE SEQUENCE [LARGE SCALE GENOMIC DNA]</scope>
    <source>
        <strain evidence="1 2">CIRM-BRFM 2984</strain>
    </source>
</reference>
<gene>
    <name evidence="1" type="ORF">R3P38DRAFT_2775071</name>
</gene>
<accession>A0AAW0BVM7</accession>